<dbReference type="OrthoDB" id="132342at2157"/>
<dbReference type="Pfam" id="PF11964">
    <property type="entry name" value="SpoIIAA-like"/>
    <property type="match status" value="1"/>
</dbReference>
<evidence type="ECO:0000313" key="1">
    <source>
        <dbReference type="EMBL" id="SDG06641.1"/>
    </source>
</evidence>
<reference evidence="1 2" key="1">
    <citation type="submission" date="2016-10" db="EMBL/GenBank/DDBJ databases">
        <authorList>
            <person name="Varghese N."/>
            <person name="Submissions S."/>
        </authorList>
    </citation>
    <scope>NUCLEOTIDE SEQUENCE [LARGE SCALE GENOMIC DNA]</scope>
    <source>
        <strain evidence="1 2">PL 12/M</strain>
    </source>
</reference>
<dbReference type="InterPro" id="IPR038396">
    <property type="entry name" value="SpoIIAA-like_sf"/>
</dbReference>
<evidence type="ECO:0000313" key="2">
    <source>
        <dbReference type="Proteomes" id="UP000199259"/>
    </source>
</evidence>
<comment type="caution">
    <text evidence="1">The sequence shown here is derived from an EMBL/GenBank/DDBJ whole genome shotgun (WGS) entry which is preliminary data.</text>
</comment>
<dbReference type="Gene3D" id="3.40.50.10600">
    <property type="entry name" value="SpoIIaa-like domains"/>
    <property type="match status" value="1"/>
</dbReference>
<dbReference type="EMBL" id="FNCA01000006">
    <property type="protein sequence ID" value="SDG06641.1"/>
    <property type="molecule type" value="Genomic_DNA"/>
</dbReference>
<dbReference type="SUPFAM" id="SSF52091">
    <property type="entry name" value="SpoIIaa-like"/>
    <property type="match status" value="1"/>
</dbReference>
<protein>
    <submittedName>
        <fullName evidence="1">SpoIIAA-like</fullName>
    </submittedName>
</protein>
<sequence>MIELIKDMPENVIAVRMSGKVTGDDYYEVLVPAIEGKVKKHEKVRLLYQVDTDIKITLDAMFDDLKLGVYNYNSFEKFALVSDVGWMADAVRMFKHIIPGTVKTYSNYEFPEAKAWISE</sequence>
<accession>A0A7Z7B0D0</accession>
<proteinExistence type="predicted"/>
<dbReference type="InterPro" id="IPR036513">
    <property type="entry name" value="STAS_dom_sf"/>
</dbReference>
<organism evidence="1 2">
    <name type="scientific">Methanolobus vulcani</name>
    <dbReference type="NCBI Taxonomy" id="38026"/>
    <lineage>
        <taxon>Archaea</taxon>
        <taxon>Methanobacteriati</taxon>
        <taxon>Methanobacteriota</taxon>
        <taxon>Stenosarchaea group</taxon>
        <taxon>Methanomicrobia</taxon>
        <taxon>Methanosarcinales</taxon>
        <taxon>Methanosarcinaceae</taxon>
        <taxon>Methanolobus</taxon>
    </lineage>
</organism>
<dbReference type="Proteomes" id="UP000199259">
    <property type="component" value="Unassembled WGS sequence"/>
</dbReference>
<gene>
    <name evidence="1" type="ORF">SAMN04488589_2105</name>
</gene>
<name>A0A7Z7B0D0_9EURY</name>
<dbReference type="InterPro" id="IPR021866">
    <property type="entry name" value="SpoIIAA-like"/>
</dbReference>
<keyword evidence="2" id="KW-1185">Reference proteome</keyword>
<dbReference type="RefSeq" id="WP_091710382.1">
    <property type="nucleotide sequence ID" value="NZ_FNCA01000006.1"/>
</dbReference>
<dbReference type="AlphaFoldDB" id="A0A7Z7B0D0"/>